<name>A0ACC1P3D1_9PEZI</name>
<comment type="caution">
    <text evidence="1">The sequence shown here is derived from an EMBL/GenBank/DDBJ whole genome shotgun (WGS) entry which is preliminary data.</text>
</comment>
<dbReference type="Proteomes" id="UP001143856">
    <property type="component" value="Unassembled WGS sequence"/>
</dbReference>
<reference evidence="1" key="1">
    <citation type="submission" date="2022-10" db="EMBL/GenBank/DDBJ databases">
        <title>Genome Sequence of Xylaria curta.</title>
        <authorList>
            <person name="Buettner E."/>
        </authorList>
    </citation>
    <scope>NUCLEOTIDE SEQUENCE</scope>
    <source>
        <strain evidence="1">Babe10</strain>
    </source>
</reference>
<evidence type="ECO:0000313" key="1">
    <source>
        <dbReference type="EMBL" id="KAJ2985330.1"/>
    </source>
</evidence>
<proteinExistence type="predicted"/>
<sequence length="363" mass="39548">MASSMPLHPFVTTFLVANIHCPTCVSSIKDALQRLDGVRWVSPNIITSCVAVDHDPAIPIMQMVSELEAAGFEVSSVSSEKGVDSLDIPISKDAQSFNNFDGAQDYATRLRRFTHPQEASVGDVRVNAHLNNCQQCREERASGNPAITGATLDTDRKRSGPSTSKRNLTRAATASSPSSAAADDGANTPRSWRATLAISGMTCAACSNGITNELEKKDWVIKAIVNLVTNSAVIDYLGAKEDVSQVVESIEDLGYDAHIDQVNATNDEREKEMLHQRSVQIRIDDFYCPHCGGRVASSVAGFQRDIQIDSHPTWQRPILEVTYSPQAPDFTIRHILAAIEASDPAFKASIYHPPTLEERAKTI</sequence>
<dbReference type="EMBL" id="JAPDGR010001122">
    <property type="protein sequence ID" value="KAJ2985330.1"/>
    <property type="molecule type" value="Genomic_DNA"/>
</dbReference>
<gene>
    <name evidence="1" type="ORF">NUW58_g5592</name>
</gene>
<protein>
    <submittedName>
        <fullName evidence="1">Uncharacterized protein</fullName>
    </submittedName>
</protein>
<accession>A0ACC1P3D1</accession>
<keyword evidence="2" id="KW-1185">Reference proteome</keyword>
<evidence type="ECO:0000313" key="2">
    <source>
        <dbReference type="Proteomes" id="UP001143856"/>
    </source>
</evidence>
<organism evidence="1 2">
    <name type="scientific">Xylaria curta</name>
    <dbReference type="NCBI Taxonomy" id="42375"/>
    <lineage>
        <taxon>Eukaryota</taxon>
        <taxon>Fungi</taxon>
        <taxon>Dikarya</taxon>
        <taxon>Ascomycota</taxon>
        <taxon>Pezizomycotina</taxon>
        <taxon>Sordariomycetes</taxon>
        <taxon>Xylariomycetidae</taxon>
        <taxon>Xylariales</taxon>
        <taxon>Xylariaceae</taxon>
        <taxon>Xylaria</taxon>
    </lineage>
</organism>